<feature type="non-terminal residue" evidence="2">
    <location>
        <position position="252"/>
    </location>
</feature>
<proteinExistence type="predicted"/>
<sequence length="252" mass="29333">QNLFEIKMENLLSEFEWSRDSVTKLIELFRDCPVLWDVTDPQYKIRHKKHDAWNGIALAMKLERSEVEKKMRCLIGQYQRNAKKAKSGSGAETEDRKWPYFPMFNFLKDKCTPKEYYVAGDSSYSTQNNLNPDEAFYLTNASLPTENEALLKPPQQKPRATKRKVTQMSEEVSNTVLKFQDCFEKDSDGIRRSEDEFDVFGKHIANQLRGLDNKRLQAEGKFKINEILYNLELKALQFSNSSESVTSWLCST</sequence>
<protein>
    <recommendedName>
        <fullName evidence="1">MADF domain-containing protein</fullName>
    </recommendedName>
</protein>
<dbReference type="InterPro" id="IPR006578">
    <property type="entry name" value="MADF-dom"/>
</dbReference>
<accession>A0A1B6E6A0</accession>
<dbReference type="PROSITE" id="PS51029">
    <property type="entry name" value="MADF"/>
    <property type="match status" value="1"/>
</dbReference>
<reference evidence="2" key="1">
    <citation type="submission" date="2015-12" db="EMBL/GenBank/DDBJ databases">
        <title>De novo transcriptome assembly of four potential Pierce s Disease insect vectors from Arizona vineyards.</title>
        <authorList>
            <person name="Tassone E.E."/>
        </authorList>
    </citation>
    <scope>NUCLEOTIDE SEQUENCE</scope>
</reference>
<dbReference type="PANTHER" id="PTHR21505">
    <property type="entry name" value="MADF DOMAIN-CONTAINING PROTEIN-RELATED"/>
    <property type="match status" value="1"/>
</dbReference>
<dbReference type="PANTHER" id="PTHR21505:SF12">
    <property type="entry name" value="MADF DOMAIN-CONTAINING PROTEIN-RELATED"/>
    <property type="match status" value="1"/>
</dbReference>
<gene>
    <name evidence="2" type="ORF">g.2083</name>
</gene>
<name>A0A1B6E6A0_9HEMI</name>
<dbReference type="SMART" id="SM00595">
    <property type="entry name" value="MADF"/>
    <property type="match status" value="1"/>
</dbReference>
<dbReference type="AlphaFoldDB" id="A0A1B6E6A0"/>
<organism evidence="2">
    <name type="scientific">Clastoptera arizonana</name>
    <name type="common">Arizona spittle bug</name>
    <dbReference type="NCBI Taxonomy" id="38151"/>
    <lineage>
        <taxon>Eukaryota</taxon>
        <taxon>Metazoa</taxon>
        <taxon>Ecdysozoa</taxon>
        <taxon>Arthropoda</taxon>
        <taxon>Hexapoda</taxon>
        <taxon>Insecta</taxon>
        <taxon>Pterygota</taxon>
        <taxon>Neoptera</taxon>
        <taxon>Paraneoptera</taxon>
        <taxon>Hemiptera</taxon>
        <taxon>Auchenorrhyncha</taxon>
        <taxon>Cercopoidea</taxon>
        <taxon>Clastopteridae</taxon>
        <taxon>Clastoptera</taxon>
    </lineage>
</organism>
<dbReference type="Pfam" id="PF10545">
    <property type="entry name" value="MADF_DNA_bdg"/>
    <property type="match status" value="1"/>
</dbReference>
<dbReference type="EMBL" id="GEDC01003828">
    <property type="protein sequence ID" value="JAS33470.1"/>
    <property type="molecule type" value="Transcribed_RNA"/>
</dbReference>
<evidence type="ECO:0000313" key="2">
    <source>
        <dbReference type="EMBL" id="JAS33470.1"/>
    </source>
</evidence>
<feature type="domain" description="MADF" evidence="1">
    <location>
        <begin position="24"/>
        <end position="112"/>
    </location>
</feature>
<feature type="non-terminal residue" evidence="2">
    <location>
        <position position="1"/>
    </location>
</feature>
<evidence type="ECO:0000259" key="1">
    <source>
        <dbReference type="PROSITE" id="PS51029"/>
    </source>
</evidence>